<evidence type="ECO:0000256" key="5">
    <source>
        <dbReference type="ARBA" id="ARBA00023077"/>
    </source>
</evidence>
<dbReference type="Gene3D" id="2.170.130.10">
    <property type="entry name" value="TonB-dependent receptor, plug domain"/>
    <property type="match status" value="1"/>
</dbReference>
<evidence type="ECO:0000256" key="3">
    <source>
        <dbReference type="ARBA" id="ARBA00022452"/>
    </source>
</evidence>
<reference evidence="12 13" key="1">
    <citation type="submission" date="2017-04" db="EMBL/GenBank/DDBJ databases">
        <authorList>
            <person name="Afonso C.L."/>
            <person name="Miller P.J."/>
            <person name="Scott M.A."/>
            <person name="Spackman E."/>
            <person name="Goraichik I."/>
            <person name="Dimitrov K.M."/>
            <person name="Suarez D.L."/>
            <person name="Swayne D.E."/>
        </authorList>
    </citation>
    <scope>NUCLEOTIDE SEQUENCE [LARGE SCALE GENOMIC DNA]</scope>
    <source>
        <strain evidence="12 13">DSM 19625</strain>
    </source>
</reference>
<feature type="domain" description="TonB-dependent receptor plug" evidence="11">
    <location>
        <begin position="240"/>
        <end position="351"/>
    </location>
</feature>
<organism evidence="12 13">
    <name type="scientific">Pedobacter nyackensis</name>
    <dbReference type="NCBI Taxonomy" id="475255"/>
    <lineage>
        <taxon>Bacteria</taxon>
        <taxon>Pseudomonadati</taxon>
        <taxon>Bacteroidota</taxon>
        <taxon>Sphingobacteriia</taxon>
        <taxon>Sphingobacteriales</taxon>
        <taxon>Sphingobacteriaceae</taxon>
        <taxon>Pedobacter</taxon>
    </lineage>
</organism>
<dbReference type="SUPFAM" id="SSF56935">
    <property type="entry name" value="Porins"/>
    <property type="match status" value="1"/>
</dbReference>
<dbReference type="InterPro" id="IPR036942">
    <property type="entry name" value="Beta-barrel_TonB_sf"/>
</dbReference>
<sequence length="914" mass="102035">MILTKLNQRILVQKKKKRSKRLNKLLLSMKLIILMVFATTLQVSAETFAQTISFTGKKVSIETIFESVERQCNYVFFYNAESLKNSSPVSVNLKNVSIETLLQESLKNQPIRYYIKDHTIFIVRKEATVSAEERAAVFFQSQQKSTIEGNVKGEDGKAIKDVSIKVKGTNRGTVTDMNGNFSIKAEKGDVLLISSLNYRSKEVIVGNDFLSIRLESYVNPLEAVVIGGNLTATKRKADVSSITTLTAEQLQRSPYQSVDQVLTGLVPGVSVVRSSEGGTYSSQGSVQIRGAAGVGMGSLYSGKIAVYVDGVEMPGGSYFLSTLDKNIVDRIEVVKGPSAATLYGSGSNGGVILVYTKKGKKDLMSIDAGVYAGWYDSKWQDKKPFRHMENFNIKQGFAKDFVYNIGGSHESAQTYQPGGLNRTDNLFGNLTYSKGKFDVTLGGRYNNTYIEPSRNARYDTSNVAYFNKVGRKLLDTINYYEQASKSASLNLGYKASDFWKHNLVMGYSSASYKSRNREKYAFTPGNSVSDNLYTEPTIRYFNALELGNKEAFSVNLLTGVEYKKQVYKNMFNYQPSGKATVYADDVQETTGLFGQLLLGFKDRYFLTLGAREDWDKNIGSGHVFSPRLGFTTNFTLNDFMVKPRVSWGKGTTAPLADYRHFAGPNPSNGSYRIDNPDIKSQEQAGWDYGLEVYSNSGNLKFEAVYYNNIISNAFSNEFKNGVVTPDPNVTTTWKVINIGKVANSGWEFSADYKWNIFYINANYSIINSTLKESQKTLDPNYDYPLVGERTFNNPKSIVGAELGANLPKLFRARDRFVVSVNLSRQSDIVGSDEYKSNMIFAFGGKYSPRNTMTVFPGANIYNINLAYSITSVLEFSAQCRNLTNNIDPMHFGRTSVGRGWLFGLKYNFNNFVKQ</sequence>
<evidence type="ECO:0000256" key="6">
    <source>
        <dbReference type="ARBA" id="ARBA00023136"/>
    </source>
</evidence>
<dbReference type="Gene3D" id="2.60.40.1120">
    <property type="entry name" value="Carboxypeptidase-like, regulatory domain"/>
    <property type="match status" value="1"/>
</dbReference>
<dbReference type="Proteomes" id="UP000192678">
    <property type="component" value="Unassembled WGS sequence"/>
</dbReference>
<dbReference type="GO" id="GO:0015344">
    <property type="term" value="F:siderophore uptake transmembrane transporter activity"/>
    <property type="evidence" value="ECO:0007669"/>
    <property type="project" value="TreeGrafter"/>
</dbReference>
<evidence type="ECO:0000256" key="8">
    <source>
        <dbReference type="PROSITE-ProRule" id="PRU01360"/>
    </source>
</evidence>
<evidence type="ECO:0000256" key="1">
    <source>
        <dbReference type="ARBA" id="ARBA00004571"/>
    </source>
</evidence>
<dbReference type="STRING" id="475255.SAMN04488101_101784"/>
<keyword evidence="3 8" id="KW-1134">Transmembrane beta strand</keyword>
<dbReference type="AlphaFoldDB" id="A0A1W2ANJ1"/>
<evidence type="ECO:0000256" key="2">
    <source>
        <dbReference type="ARBA" id="ARBA00022448"/>
    </source>
</evidence>
<keyword evidence="12" id="KW-0675">Receptor</keyword>
<name>A0A1W2ANJ1_9SPHI</name>
<dbReference type="Pfam" id="PF07715">
    <property type="entry name" value="Plug"/>
    <property type="match status" value="1"/>
</dbReference>
<evidence type="ECO:0000256" key="7">
    <source>
        <dbReference type="ARBA" id="ARBA00023237"/>
    </source>
</evidence>
<evidence type="ECO:0000313" key="13">
    <source>
        <dbReference type="Proteomes" id="UP000192678"/>
    </source>
</evidence>
<dbReference type="PANTHER" id="PTHR30069">
    <property type="entry name" value="TONB-DEPENDENT OUTER MEMBRANE RECEPTOR"/>
    <property type="match status" value="1"/>
</dbReference>
<dbReference type="Pfam" id="PF13715">
    <property type="entry name" value="CarbopepD_reg_2"/>
    <property type="match status" value="1"/>
</dbReference>
<keyword evidence="6 8" id="KW-0472">Membrane</keyword>
<evidence type="ECO:0000259" key="11">
    <source>
        <dbReference type="Pfam" id="PF07715"/>
    </source>
</evidence>
<dbReference type="Gene3D" id="2.40.170.20">
    <property type="entry name" value="TonB-dependent receptor, beta-barrel domain"/>
    <property type="match status" value="1"/>
</dbReference>
<keyword evidence="5 9" id="KW-0798">TonB box</keyword>
<dbReference type="InterPro" id="IPR037066">
    <property type="entry name" value="Plug_dom_sf"/>
</dbReference>
<gene>
    <name evidence="12" type="ORF">SAMN04488101_101784</name>
</gene>
<dbReference type="InterPro" id="IPR000531">
    <property type="entry name" value="Beta-barrel_TonB"/>
</dbReference>
<keyword evidence="4 8" id="KW-0812">Transmembrane</keyword>
<dbReference type="GO" id="GO:0044718">
    <property type="term" value="P:siderophore transmembrane transport"/>
    <property type="evidence" value="ECO:0007669"/>
    <property type="project" value="TreeGrafter"/>
</dbReference>
<keyword evidence="13" id="KW-1185">Reference proteome</keyword>
<evidence type="ECO:0000313" key="12">
    <source>
        <dbReference type="EMBL" id="SMC62266.1"/>
    </source>
</evidence>
<protein>
    <submittedName>
        <fullName evidence="12">Outer membrane receptor proteins, mostly Fe transport</fullName>
    </submittedName>
</protein>
<evidence type="ECO:0000256" key="4">
    <source>
        <dbReference type="ARBA" id="ARBA00022692"/>
    </source>
</evidence>
<proteinExistence type="inferred from homology"/>
<dbReference type="EMBL" id="FWYB01000001">
    <property type="protein sequence ID" value="SMC62266.1"/>
    <property type="molecule type" value="Genomic_DNA"/>
</dbReference>
<dbReference type="InterPro" id="IPR008969">
    <property type="entry name" value="CarboxyPept-like_regulatory"/>
</dbReference>
<dbReference type="InterPro" id="IPR012910">
    <property type="entry name" value="Plug_dom"/>
</dbReference>
<dbReference type="Pfam" id="PF00593">
    <property type="entry name" value="TonB_dep_Rec_b-barrel"/>
    <property type="match status" value="1"/>
</dbReference>
<feature type="domain" description="TonB-dependent receptor-like beta-barrel" evidence="10">
    <location>
        <begin position="457"/>
        <end position="882"/>
    </location>
</feature>
<keyword evidence="2 8" id="KW-0813">Transport</keyword>
<dbReference type="GO" id="GO:0009279">
    <property type="term" value="C:cell outer membrane"/>
    <property type="evidence" value="ECO:0007669"/>
    <property type="project" value="UniProtKB-SubCell"/>
</dbReference>
<evidence type="ECO:0000256" key="9">
    <source>
        <dbReference type="RuleBase" id="RU003357"/>
    </source>
</evidence>
<dbReference type="PROSITE" id="PS52016">
    <property type="entry name" value="TONB_DEPENDENT_REC_3"/>
    <property type="match status" value="1"/>
</dbReference>
<keyword evidence="7 8" id="KW-0998">Cell outer membrane</keyword>
<dbReference type="PANTHER" id="PTHR30069:SF50">
    <property type="entry name" value="TONB-DEPENDENT RECEPTOR HI_1217-RELATED"/>
    <property type="match status" value="1"/>
</dbReference>
<comment type="subcellular location">
    <subcellularLocation>
        <location evidence="1 8">Cell outer membrane</location>
        <topology evidence="1 8">Multi-pass membrane protein</topology>
    </subcellularLocation>
</comment>
<accession>A0A1W2ANJ1</accession>
<dbReference type="SUPFAM" id="SSF49464">
    <property type="entry name" value="Carboxypeptidase regulatory domain-like"/>
    <property type="match status" value="1"/>
</dbReference>
<evidence type="ECO:0000259" key="10">
    <source>
        <dbReference type="Pfam" id="PF00593"/>
    </source>
</evidence>
<comment type="similarity">
    <text evidence="8 9">Belongs to the TonB-dependent receptor family.</text>
</comment>
<dbReference type="InterPro" id="IPR039426">
    <property type="entry name" value="TonB-dep_rcpt-like"/>
</dbReference>